<keyword evidence="3" id="KW-1185">Reference proteome</keyword>
<evidence type="ECO:0000259" key="1">
    <source>
        <dbReference type="Pfam" id="PF18480"/>
    </source>
</evidence>
<dbReference type="EMBL" id="SRXT01000004">
    <property type="protein sequence ID" value="TGX53659.1"/>
    <property type="molecule type" value="Genomic_DNA"/>
</dbReference>
<evidence type="ECO:0000313" key="2">
    <source>
        <dbReference type="EMBL" id="TGX53659.1"/>
    </source>
</evidence>
<name>A0A4S1XBD7_9SPHN</name>
<reference evidence="2 3" key="1">
    <citation type="submission" date="2019-04" db="EMBL/GenBank/DDBJ databases">
        <title>Sphingomonas psychrotolerans sp. nov., isolated from soil in the Tianshan Mountains, Xinjiang, China.</title>
        <authorList>
            <person name="Luo Y."/>
            <person name="Sheng H."/>
        </authorList>
    </citation>
    <scope>NUCLEOTIDE SEQUENCE [LARGE SCALE GENOMIC DNA]</scope>
    <source>
        <strain evidence="2 3">ZFGT-11</strain>
    </source>
</reference>
<dbReference type="Proteomes" id="UP000306147">
    <property type="component" value="Unassembled WGS sequence"/>
</dbReference>
<dbReference type="InterPro" id="IPR041049">
    <property type="entry name" value="DUF5615"/>
</dbReference>
<dbReference type="AlphaFoldDB" id="A0A4S1XBD7"/>
<dbReference type="Pfam" id="PF18480">
    <property type="entry name" value="DUF5615"/>
    <property type="match status" value="1"/>
</dbReference>
<sequence>MRFLIDAQLPPALCSWFAERGFEAEHVTARLGGQTADAEIAQVAAAEALVLITKDDDFALRYPPLDYQLVWLRCGNITNRALREWLSLRWAPLLERLEQGERLVEVR</sequence>
<protein>
    <recommendedName>
        <fullName evidence="1">DUF5615 domain-containing protein</fullName>
    </recommendedName>
</protein>
<feature type="domain" description="DUF5615" evidence="1">
    <location>
        <begin position="1"/>
        <end position="103"/>
    </location>
</feature>
<dbReference type="OrthoDB" id="27473at2"/>
<comment type="caution">
    <text evidence="2">The sequence shown here is derived from an EMBL/GenBank/DDBJ whole genome shotgun (WGS) entry which is preliminary data.</text>
</comment>
<dbReference type="RefSeq" id="WP_135964162.1">
    <property type="nucleotide sequence ID" value="NZ_SRXT01000004.1"/>
</dbReference>
<proteinExistence type="predicted"/>
<accession>A0A4S1XBD7</accession>
<gene>
    <name evidence="2" type="ORF">E5A73_12630</name>
</gene>
<organism evidence="2 3">
    <name type="scientific">Sphingomonas gei</name>
    <dbReference type="NCBI Taxonomy" id="1395960"/>
    <lineage>
        <taxon>Bacteria</taxon>
        <taxon>Pseudomonadati</taxon>
        <taxon>Pseudomonadota</taxon>
        <taxon>Alphaproteobacteria</taxon>
        <taxon>Sphingomonadales</taxon>
        <taxon>Sphingomonadaceae</taxon>
        <taxon>Sphingomonas</taxon>
    </lineage>
</organism>
<evidence type="ECO:0000313" key="3">
    <source>
        <dbReference type="Proteomes" id="UP000306147"/>
    </source>
</evidence>